<keyword evidence="3 7" id="KW-0812">Transmembrane</keyword>
<proteinExistence type="inferred from homology"/>
<dbReference type="Pfam" id="PF01618">
    <property type="entry name" value="MotA_ExbB"/>
    <property type="match status" value="1"/>
</dbReference>
<dbReference type="AlphaFoldDB" id="A0A119CDW9"/>
<dbReference type="KEGG" id="bstg:WT74_28910"/>
<sequence length="246" mass="25830">MNSLPLTIIVQGALWALGLFSIATWTIIVVKTLQHVRAARADGRASAALADASTLREIAARALQAGPKARVTQAALDALADAHAFAGETPEDLWSRQDTLERQLARQIGQERRRLEHSLAWLASVGSVAPFVGLFGTVFGIIHALGAISHAASASIDVVAGPIGEALVATGIGIAVAVPAVLAYNVFVRRVKVVVARLDDHAGDLYALAQRDHFRLARDGGDDAGTTPSRAERSAAPFVRAQEVAA</sequence>
<dbReference type="InterPro" id="IPR050790">
    <property type="entry name" value="ExbB/TolQ_transport"/>
</dbReference>
<dbReference type="PANTHER" id="PTHR30625:SF3">
    <property type="entry name" value="TOL-PAL SYSTEM PROTEIN TOLQ"/>
    <property type="match status" value="1"/>
</dbReference>
<reference evidence="9 12" key="2">
    <citation type="submission" date="2019-09" db="EMBL/GenBank/DDBJ databases">
        <title>Draft genome sequences of 48 bacterial type strains from the CCUG.</title>
        <authorList>
            <person name="Tunovic T."/>
            <person name="Pineiro-Iglesias B."/>
            <person name="Unosson C."/>
            <person name="Inganas E."/>
            <person name="Ohlen M."/>
            <person name="Cardew S."/>
            <person name="Jensie-Markopoulos S."/>
            <person name="Salva-Serra F."/>
            <person name="Jaen-Luchoro D."/>
            <person name="Karlsson R."/>
            <person name="Svensson-Stadler L."/>
            <person name="Chun J."/>
            <person name="Moore E."/>
        </authorList>
    </citation>
    <scope>NUCLEOTIDE SEQUENCE [LARGE SCALE GENOMIC DNA]</scope>
    <source>
        <strain evidence="9 12">CCUG 65686</strain>
    </source>
</reference>
<dbReference type="GeneID" id="93055525"/>
<feature type="transmembrane region" description="Helical" evidence="7">
    <location>
        <begin position="6"/>
        <end position="30"/>
    </location>
</feature>
<keyword evidence="6" id="KW-0653">Protein transport</keyword>
<dbReference type="GO" id="GO:0005886">
    <property type="term" value="C:plasma membrane"/>
    <property type="evidence" value="ECO:0007669"/>
    <property type="project" value="UniProtKB-SubCell"/>
</dbReference>
<evidence type="ECO:0000256" key="2">
    <source>
        <dbReference type="ARBA" id="ARBA00022475"/>
    </source>
</evidence>
<evidence type="ECO:0000259" key="8">
    <source>
        <dbReference type="Pfam" id="PF01618"/>
    </source>
</evidence>
<name>A0A119CDW9_9BURK</name>
<feature type="transmembrane region" description="Helical" evidence="7">
    <location>
        <begin position="166"/>
        <end position="187"/>
    </location>
</feature>
<dbReference type="EMBL" id="VZOK01000051">
    <property type="protein sequence ID" value="KAB0634460.1"/>
    <property type="molecule type" value="Genomic_DNA"/>
</dbReference>
<feature type="transmembrane region" description="Helical" evidence="7">
    <location>
        <begin position="119"/>
        <end position="146"/>
    </location>
</feature>
<dbReference type="STRING" id="1503054.WT74_28910"/>
<comment type="similarity">
    <text evidence="6">Belongs to the exbB/tolQ family.</text>
</comment>
<dbReference type="Proteomes" id="UP000473470">
    <property type="component" value="Unassembled WGS sequence"/>
</dbReference>
<evidence type="ECO:0000313" key="10">
    <source>
        <dbReference type="EMBL" id="KWA59686.1"/>
    </source>
</evidence>
<comment type="subcellular location">
    <subcellularLocation>
        <location evidence="1">Cell membrane</location>
        <topology evidence="1">Multi-pass membrane protein</topology>
    </subcellularLocation>
    <subcellularLocation>
        <location evidence="6">Membrane</location>
        <topology evidence="6">Multi-pass membrane protein</topology>
    </subcellularLocation>
</comment>
<evidence type="ECO:0000256" key="5">
    <source>
        <dbReference type="ARBA" id="ARBA00023136"/>
    </source>
</evidence>
<comment type="caution">
    <text evidence="10">The sequence shown here is derived from an EMBL/GenBank/DDBJ whole genome shotgun (WGS) entry which is preliminary data.</text>
</comment>
<dbReference type="Proteomes" id="UP000068603">
    <property type="component" value="Unassembled WGS sequence"/>
</dbReference>
<feature type="domain" description="MotA/TolQ/ExbB proton channel" evidence="8">
    <location>
        <begin position="94"/>
        <end position="199"/>
    </location>
</feature>
<evidence type="ECO:0000313" key="12">
    <source>
        <dbReference type="Proteomes" id="UP000473470"/>
    </source>
</evidence>
<evidence type="ECO:0000256" key="4">
    <source>
        <dbReference type="ARBA" id="ARBA00022989"/>
    </source>
</evidence>
<evidence type="ECO:0000313" key="9">
    <source>
        <dbReference type="EMBL" id="KAB0634460.1"/>
    </source>
</evidence>
<dbReference type="EMBL" id="LPHB01000053">
    <property type="protein sequence ID" value="KWA59686.1"/>
    <property type="molecule type" value="Genomic_DNA"/>
</dbReference>
<dbReference type="GO" id="GO:0017038">
    <property type="term" value="P:protein import"/>
    <property type="evidence" value="ECO:0007669"/>
    <property type="project" value="TreeGrafter"/>
</dbReference>
<evidence type="ECO:0000313" key="11">
    <source>
        <dbReference type="Proteomes" id="UP000068603"/>
    </source>
</evidence>
<reference evidence="10 11" key="1">
    <citation type="submission" date="2015-11" db="EMBL/GenBank/DDBJ databases">
        <title>Expanding the genomic diversity of Burkholderia species for the development of highly accurate diagnostics.</title>
        <authorList>
            <person name="Sahl J."/>
            <person name="Keim P."/>
            <person name="Wagner D."/>
        </authorList>
    </citation>
    <scope>NUCLEOTIDE SEQUENCE [LARGE SCALE GENOMIC DNA]</scope>
    <source>
        <strain evidence="10 11">MSMB1960WGS</strain>
    </source>
</reference>
<protein>
    <submittedName>
        <fullName evidence="10">Biopolymer transporter ExbB</fullName>
    </submittedName>
    <submittedName>
        <fullName evidence="9">MotA/TolQ/ExbB proton channel family protein</fullName>
    </submittedName>
</protein>
<evidence type="ECO:0000256" key="3">
    <source>
        <dbReference type="ARBA" id="ARBA00022692"/>
    </source>
</evidence>
<organism evidence="10">
    <name type="scientific">Burkholderia stagnalis</name>
    <dbReference type="NCBI Taxonomy" id="1503054"/>
    <lineage>
        <taxon>Bacteria</taxon>
        <taxon>Pseudomonadati</taxon>
        <taxon>Pseudomonadota</taxon>
        <taxon>Betaproteobacteria</taxon>
        <taxon>Burkholderiales</taxon>
        <taxon>Burkholderiaceae</taxon>
        <taxon>Burkholderia</taxon>
        <taxon>Burkholderia cepacia complex</taxon>
    </lineage>
</organism>
<accession>A0A119CDW9</accession>
<keyword evidence="5 7" id="KW-0472">Membrane</keyword>
<dbReference type="InterPro" id="IPR002898">
    <property type="entry name" value="MotA_ExbB_proton_chnl"/>
</dbReference>
<dbReference type="RefSeq" id="WP_059804713.1">
    <property type="nucleotide sequence ID" value="NZ_CABVPM010000005.1"/>
</dbReference>
<dbReference type="PANTHER" id="PTHR30625">
    <property type="entry name" value="PROTEIN TOLQ"/>
    <property type="match status" value="1"/>
</dbReference>
<keyword evidence="2" id="KW-1003">Cell membrane</keyword>
<evidence type="ECO:0000256" key="1">
    <source>
        <dbReference type="ARBA" id="ARBA00004651"/>
    </source>
</evidence>
<evidence type="ECO:0000256" key="7">
    <source>
        <dbReference type="SAM" id="Phobius"/>
    </source>
</evidence>
<keyword evidence="4 7" id="KW-1133">Transmembrane helix</keyword>
<evidence type="ECO:0000256" key="6">
    <source>
        <dbReference type="RuleBase" id="RU004057"/>
    </source>
</evidence>
<keyword evidence="6" id="KW-0813">Transport</keyword>
<gene>
    <name evidence="9" type="ORF">F7R25_26635</name>
    <name evidence="10" type="ORF">WT44_19190</name>
</gene>